<name>A0A1E3P319_WICAA</name>
<accession>A0A1E3P319</accession>
<dbReference type="GO" id="GO:0008440">
    <property type="term" value="F:inositol-1,4,5-trisphosphate 3-kinase activity"/>
    <property type="evidence" value="ECO:0007669"/>
    <property type="project" value="TreeGrafter"/>
</dbReference>
<dbReference type="STRING" id="683960.A0A1E3P319"/>
<dbReference type="GO" id="GO:0000824">
    <property type="term" value="F:inositol-1,4,5,6-tetrakisphosphate 3-kinase activity"/>
    <property type="evidence" value="ECO:0007669"/>
    <property type="project" value="TreeGrafter"/>
</dbReference>
<protein>
    <recommendedName>
        <fullName evidence="4">Kinase</fullName>
        <ecNumber evidence="4">2.7.-.-</ecNumber>
    </recommendedName>
</protein>
<feature type="compositionally biased region" description="Low complexity" evidence="5">
    <location>
        <begin position="168"/>
        <end position="178"/>
    </location>
</feature>
<dbReference type="EMBL" id="KV454210">
    <property type="protein sequence ID" value="ODQ59650.1"/>
    <property type="molecule type" value="Genomic_DNA"/>
</dbReference>
<evidence type="ECO:0000256" key="1">
    <source>
        <dbReference type="ARBA" id="ARBA00007374"/>
    </source>
</evidence>
<evidence type="ECO:0000256" key="4">
    <source>
        <dbReference type="RuleBase" id="RU363090"/>
    </source>
</evidence>
<dbReference type="GeneID" id="30199079"/>
<organism evidence="6 7">
    <name type="scientific">Wickerhamomyces anomalus (strain ATCC 58044 / CBS 1984 / NCYC 433 / NRRL Y-366-8)</name>
    <name type="common">Yeast</name>
    <name type="synonym">Hansenula anomala</name>
    <dbReference type="NCBI Taxonomy" id="683960"/>
    <lineage>
        <taxon>Eukaryota</taxon>
        <taxon>Fungi</taxon>
        <taxon>Dikarya</taxon>
        <taxon>Ascomycota</taxon>
        <taxon>Saccharomycotina</taxon>
        <taxon>Saccharomycetes</taxon>
        <taxon>Phaffomycetales</taxon>
        <taxon>Wickerhamomycetaceae</taxon>
        <taxon>Wickerhamomyces</taxon>
    </lineage>
</organism>
<evidence type="ECO:0000313" key="7">
    <source>
        <dbReference type="Proteomes" id="UP000094112"/>
    </source>
</evidence>
<keyword evidence="7" id="KW-1185">Reference proteome</keyword>
<feature type="region of interest" description="Disordered" evidence="5">
    <location>
        <begin position="144"/>
        <end position="185"/>
    </location>
</feature>
<dbReference type="Pfam" id="PF03770">
    <property type="entry name" value="IPK"/>
    <property type="match status" value="1"/>
</dbReference>
<comment type="similarity">
    <text evidence="1 4">Belongs to the inositol phosphokinase (IPK) family.</text>
</comment>
<dbReference type="OrthoDB" id="2573163at2759"/>
<dbReference type="GO" id="GO:0005634">
    <property type="term" value="C:nucleus"/>
    <property type="evidence" value="ECO:0007669"/>
    <property type="project" value="TreeGrafter"/>
</dbReference>
<dbReference type="GO" id="GO:0005737">
    <property type="term" value="C:cytoplasm"/>
    <property type="evidence" value="ECO:0007669"/>
    <property type="project" value="TreeGrafter"/>
</dbReference>
<keyword evidence="2 4" id="KW-0808">Transferase</keyword>
<dbReference type="Gene3D" id="3.30.470.160">
    <property type="entry name" value="Inositol polyphosphate kinase"/>
    <property type="match status" value="1"/>
</dbReference>
<gene>
    <name evidence="6" type="ORF">WICANDRAFT_31450</name>
</gene>
<dbReference type="EC" id="2.7.-.-" evidence="4"/>
<dbReference type="GO" id="GO:0032958">
    <property type="term" value="P:inositol phosphate biosynthetic process"/>
    <property type="evidence" value="ECO:0007669"/>
    <property type="project" value="InterPro"/>
</dbReference>
<evidence type="ECO:0000256" key="2">
    <source>
        <dbReference type="ARBA" id="ARBA00022679"/>
    </source>
</evidence>
<dbReference type="SUPFAM" id="SSF56104">
    <property type="entry name" value="SAICAR synthase-like"/>
    <property type="match status" value="1"/>
</dbReference>
<dbReference type="InterPro" id="IPR038286">
    <property type="entry name" value="IPK_sf"/>
</dbReference>
<evidence type="ECO:0000313" key="6">
    <source>
        <dbReference type="EMBL" id="ODQ59650.1"/>
    </source>
</evidence>
<reference evidence="6 7" key="1">
    <citation type="journal article" date="2016" name="Proc. Natl. Acad. Sci. U.S.A.">
        <title>Comparative genomics of biotechnologically important yeasts.</title>
        <authorList>
            <person name="Riley R."/>
            <person name="Haridas S."/>
            <person name="Wolfe K.H."/>
            <person name="Lopes M.R."/>
            <person name="Hittinger C.T."/>
            <person name="Goeker M."/>
            <person name="Salamov A.A."/>
            <person name="Wisecaver J.H."/>
            <person name="Long T.M."/>
            <person name="Calvey C.H."/>
            <person name="Aerts A.L."/>
            <person name="Barry K.W."/>
            <person name="Choi C."/>
            <person name="Clum A."/>
            <person name="Coughlan A.Y."/>
            <person name="Deshpande S."/>
            <person name="Douglass A.P."/>
            <person name="Hanson S.J."/>
            <person name="Klenk H.-P."/>
            <person name="LaButti K.M."/>
            <person name="Lapidus A."/>
            <person name="Lindquist E.A."/>
            <person name="Lipzen A.M."/>
            <person name="Meier-Kolthoff J.P."/>
            <person name="Ohm R.A."/>
            <person name="Otillar R.P."/>
            <person name="Pangilinan J.L."/>
            <person name="Peng Y."/>
            <person name="Rokas A."/>
            <person name="Rosa C.A."/>
            <person name="Scheuner C."/>
            <person name="Sibirny A.A."/>
            <person name="Slot J.C."/>
            <person name="Stielow J.B."/>
            <person name="Sun H."/>
            <person name="Kurtzman C.P."/>
            <person name="Blackwell M."/>
            <person name="Grigoriev I.V."/>
            <person name="Jeffries T.W."/>
        </authorList>
    </citation>
    <scope>NUCLEOTIDE SEQUENCE [LARGE SCALE GENOMIC DNA]</scope>
    <source>
        <strain evidence="7">ATCC 58044 / CBS 1984 / NCYC 433 / NRRL Y-366-8</strain>
    </source>
</reference>
<dbReference type="PANTHER" id="PTHR12400:SF21">
    <property type="entry name" value="KINASE"/>
    <property type="match status" value="1"/>
</dbReference>
<dbReference type="AlphaFoldDB" id="A0A1E3P319"/>
<keyword evidence="3 4" id="KW-0418">Kinase</keyword>
<dbReference type="PANTHER" id="PTHR12400">
    <property type="entry name" value="INOSITOL POLYPHOSPHATE KINASE"/>
    <property type="match status" value="1"/>
</dbReference>
<dbReference type="GO" id="GO:0046854">
    <property type="term" value="P:phosphatidylinositol phosphate biosynthetic process"/>
    <property type="evidence" value="ECO:0007669"/>
    <property type="project" value="TreeGrafter"/>
</dbReference>
<evidence type="ECO:0000256" key="5">
    <source>
        <dbReference type="SAM" id="MobiDB-lite"/>
    </source>
</evidence>
<evidence type="ECO:0000256" key="3">
    <source>
        <dbReference type="ARBA" id="ARBA00022777"/>
    </source>
</evidence>
<proteinExistence type="inferred from homology"/>
<feature type="compositionally biased region" description="Low complexity" evidence="5">
    <location>
        <begin position="144"/>
        <end position="161"/>
    </location>
</feature>
<dbReference type="InterPro" id="IPR005522">
    <property type="entry name" value="IPK"/>
</dbReference>
<sequence length="516" mass="58955">MINDEANYNEEAGDFLEGHEEEDGDNKFQLAVELTPFNNKVGGHTAIFRFSHRAVCKALVNRENAWYETIEQNHEDILQFMPRYIGVLNVRYTTLVDETPNSTKLRPTSSYNEELPPEVVLDDNRHIIPESLWDHYSSSAPSPASSFSYLSDPAGGSPLQSPHHHPHSSSANQHQQSPIPTSLGSTTVNRKLQELVLQEVFAPIRSKRNHRSLRHSSSLTSPKLIAQRMNSTGNVRSSPPKRKKFQRIERFILLEDLTSGMRKPCVLDLKMGTRQYGVEATLKKKKSQRKKCFSTTSRQLGVRICGMQSWDNSKSKFISRDKYFGRRVKSGFEFASCILRYLYDGDSIYSILIKIPSLMEQINELEKAVTKLVGYRLYGSSLLLMYDGEDIANIKIHIIDFAQCITLDNQMIVGTTTFPPRHPNSPDSGYLRGLRSVKFYLSLIFLRLTGFEYISQVEAMEIIQKNLGEYKQRKTDWINGFDDNEYDLCGFYDEEFGELLNEVPQFALDDIGNVSE</sequence>
<dbReference type="RefSeq" id="XP_019038857.1">
    <property type="nucleotide sequence ID" value="XM_019181833.1"/>
</dbReference>
<dbReference type="Proteomes" id="UP000094112">
    <property type="component" value="Unassembled WGS sequence"/>
</dbReference>